<evidence type="ECO:0000313" key="2">
    <source>
        <dbReference type="EMBL" id="KAF0725462.1"/>
    </source>
</evidence>
<comment type="caution">
    <text evidence="2">The sequence shown here is derived from an EMBL/GenBank/DDBJ whole genome shotgun (WGS) entry which is preliminary data.</text>
</comment>
<reference evidence="2 3" key="1">
    <citation type="submission" date="2019-08" db="EMBL/GenBank/DDBJ databases">
        <title>Whole genome of Aphis craccivora.</title>
        <authorList>
            <person name="Voronova N.V."/>
            <person name="Shulinski R.S."/>
            <person name="Bandarenka Y.V."/>
            <person name="Zhorov D.G."/>
            <person name="Warner D."/>
        </authorList>
    </citation>
    <scope>NUCLEOTIDE SEQUENCE [LARGE SCALE GENOMIC DNA]</scope>
    <source>
        <strain evidence="2">180601</strain>
        <tissue evidence="2">Whole Body</tissue>
    </source>
</reference>
<evidence type="ECO:0000313" key="3">
    <source>
        <dbReference type="Proteomes" id="UP000478052"/>
    </source>
</evidence>
<name>A0A6G0WFZ2_APHCR</name>
<accession>A0A6G0WFZ2</accession>
<dbReference type="PANTHER" id="PTHR33939">
    <property type="entry name" value="PROTEIN CBG22215"/>
    <property type="match status" value="1"/>
</dbReference>
<dbReference type="OrthoDB" id="6573649at2759"/>
<dbReference type="GO" id="GO:0003676">
    <property type="term" value="F:nucleic acid binding"/>
    <property type="evidence" value="ECO:0007669"/>
    <property type="project" value="InterPro"/>
</dbReference>
<sequence length="140" mass="16094">MDNAPYHSMKKEKIPNTRKADILQWLQEKGEVIDRPMVIAELLDIVKRIKPQYEKYLIDELAQTHNKKVLRLPPYHCELNPIELAWANVKDHVKKNNTSYKLSDVKTLLLEDDVLSAETQSLTMTVGDTSSESESSSDNE</sequence>
<protein>
    <submittedName>
        <fullName evidence="2">DDE 3 domain-containing protein</fullName>
    </submittedName>
</protein>
<feature type="region of interest" description="Disordered" evidence="1">
    <location>
        <begin position="121"/>
        <end position="140"/>
    </location>
</feature>
<dbReference type="Gene3D" id="3.30.420.10">
    <property type="entry name" value="Ribonuclease H-like superfamily/Ribonuclease H"/>
    <property type="match status" value="1"/>
</dbReference>
<gene>
    <name evidence="2" type="ORF">FWK35_00022620</name>
</gene>
<dbReference type="AlphaFoldDB" id="A0A6G0WFZ2"/>
<dbReference type="Proteomes" id="UP000478052">
    <property type="component" value="Unassembled WGS sequence"/>
</dbReference>
<dbReference type="PANTHER" id="PTHR33939:SF1">
    <property type="entry name" value="DUF4371 DOMAIN-CONTAINING PROTEIN"/>
    <property type="match status" value="1"/>
</dbReference>
<organism evidence="2 3">
    <name type="scientific">Aphis craccivora</name>
    <name type="common">Cowpea aphid</name>
    <dbReference type="NCBI Taxonomy" id="307492"/>
    <lineage>
        <taxon>Eukaryota</taxon>
        <taxon>Metazoa</taxon>
        <taxon>Ecdysozoa</taxon>
        <taxon>Arthropoda</taxon>
        <taxon>Hexapoda</taxon>
        <taxon>Insecta</taxon>
        <taxon>Pterygota</taxon>
        <taxon>Neoptera</taxon>
        <taxon>Paraneoptera</taxon>
        <taxon>Hemiptera</taxon>
        <taxon>Sternorrhyncha</taxon>
        <taxon>Aphidomorpha</taxon>
        <taxon>Aphidoidea</taxon>
        <taxon>Aphididae</taxon>
        <taxon>Aphidini</taxon>
        <taxon>Aphis</taxon>
        <taxon>Aphis</taxon>
    </lineage>
</organism>
<dbReference type="EMBL" id="VUJU01008820">
    <property type="protein sequence ID" value="KAF0725462.1"/>
    <property type="molecule type" value="Genomic_DNA"/>
</dbReference>
<keyword evidence="3" id="KW-1185">Reference proteome</keyword>
<dbReference type="InterPro" id="IPR036397">
    <property type="entry name" value="RNaseH_sf"/>
</dbReference>
<proteinExistence type="predicted"/>
<evidence type="ECO:0000256" key="1">
    <source>
        <dbReference type="SAM" id="MobiDB-lite"/>
    </source>
</evidence>